<keyword evidence="1" id="KW-0812">Transmembrane</keyword>
<evidence type="ECO:0000313" key="4">
    <source>
        <dbReference type="Proteomes" id="UP000237347"/>
    </source>
</evidence>
<accession>A0AAW0KFB0</accession>
<feature type="transmembrane region" description="Helical" evidence="1">
    <location>
        <begin position="55"/>
        <end position="74"/>
    </location>
</feature>
<dbReference type="AlphaFoldDB" id="A0AAW0KFB0"/>
<keyword evidence="1" id="KW-0472">Membrane</keyword>
<feature type="chain" id="PRO_5043508428" evidence="2">
    <location>
        <begin position="22"/>
        <end position="139"/>
    </location>
</feature>
<comment type="caution">
    <text evidence="3">The sequence shown here is derived from an EMBL/GenBank/DDBJ whole genome shotgun (WGS) entry which is preliminary data.</text>
</comment>
<dbReference type="Proteomes" id="UP000237347">
    <property type="component" value="Unassembled WGS sequence"/>
</dbReference>
<keyword evidence="4" id="KW-1185">Reference proteome</keyword>
<gene>
    <name evidence="3" type="ORF">CFP56_020883</name>
</gene>
<dbReference type="EMBL" id="PKMF04000323">
    <property type="protein sequence ID" value="KAK7837712.1"/>
    <property type="molecule type" value="Genomic_DNA"/>
</dbReference>
<organism evidence="3 4">
    <name type="scientific">Quercus suber</name>
    <name type="common">Cork oak</name>
    <dbReference type="NCBI Taxonomy" id="58331"/>
    <lineage>
        <taxon>Eukaryota</taxon>
        <taxon>Viridiplantae</taxon>
        <taxon>Streptophyta</taxon>
        <taxon>Embryophyta</taxon>
        <taxon>Tracheophyta</taxon>
        <taxon>Spermatophyta</taxon>
        <taxon>Magnoliopsida</taxon>
        <taxon>eudicotyledons</taxon>
        <taxon>Gunneridae</taxon>
        <taxon>Pentapetalae</taxon>
        <taxon>rosids</taxon>
        <taxon>fabids</taxon>
        <taxon>Fagales</taxon>
        <taxon>Fagaceae</taxon>
        <taxon>Quercus</taxon>
    </lineage>
</organism>
<proteinExistence type="predicted"/>
<evidence type="ECO:0000256" key="2">
    <source>
        <dbReference type="SAM" id="SignalP"/>
    </source>
</evidence>
<evidence type="ECO:0000313" key="3">
    <source>
        <dbReference type="EMBL" id="KAK7837712.1"/>
    </source>
</evidence>
<keyword evidence="1" id="KW-1133">Transmembrane helix</keyword>
<name>A0AAW0KFB0_QUESU</name>
<reference evidence="3 4" key="1">
    <citation type="journal article" date="2018" name="Sci. Data">
        <title>The draft genome sequence of cork oak.</title>
        <authorList>
            <person name="Ramos A.M."/>
            <person name="Usie A."/>
            <person name="Barbosa P."/>
            <person name="Barros P.M."/>
            <person name="Capote T."/>
            <person name="Chaves I."/>
            <person name="Simoes F."/>
            <person name="Abreu I."/>
            <person name="Carrasquinho I."/>
            <person name="Faro C."/>
            <person name="Guimaraes J.B."/>
            <person name="Mendonca D."/>
            <person name="Nobrega F."/>
            <person name="Rodrigues L."/>
            <person name="Saibo N.J.M."/>
            <person name="Varela M.C."/>
            <person name="Egas C."/>
            <person name="Matos J."/>
            <person name="Miguel C.M."/>
            <person name="Oliveira M.M."/>
            <person name="Ricardo C.P."/>
            <person name="Goncalves S."/>
        </authorList>
    </citation>
    <scope>NUCLEOTIDE SEQUENCE [LARGE SCALE GENOMIC DNA]</scope>
    <source>
        <strain evidence="4">cv. HL8</strain>
    </source>
</reference>
<protein>
    <submittedName>
        <fullName evidence="3">Uncharacterized protein</fullName>
    </submittedName>
</protein>
<evidence type="ECO:0000256" key="1">
    <source>
        <dbReference type="SAM" id="Phobius"/>
    </source>
</evidence>
<sequence>MGKNLSIVAICFLLLLASTNAGQVFDVHAKVLLSLTFRAPYRPHQTLPPSTVKTFGFLFNVSIVSLCQVVEFLMAKDKWHGQKIIVLKSTAAKHFLSHYNFKNFNHHEILIQAVIQYKVRFCHKFNSRDIKSRTANFST</sequence>
<keyword evidence="2" id="KW-0732">Signal</keyword>
<feature type="signal peptide" evidence="2">
    <location>
        <begin position="1"/>
        <end position="21"/>
    </location>
</feature>